<comment type="caution">
    <text evidence="3">The sequence shown here is derived from an EMBL/GenBank/DDBJ whole genome shotgun (WGS) entry which is preliminary data.</text>
</comment>
<dbReference type="PANTHER" id="PTHR30545">
    <property type="entry name" value="SUGAR FERMENTATION STIMULATION PROTEIN A"/>
    <property type="match status" value="1"/>
</dbReference>
<evidence type="ECO:0000313" key="3">
    <source>
        <dbReference type="EMBL" id="KAL3760420.1"/>
    </source>
</evidence>
<feature type="region of interest" description="Disordered" evidence="1">
    <location>
        <begin position="221"/>
        <end position="268"/>
    </location>
</feature>
<dbReference type="InterPro" id="IPR005224">
    <property type="entry name" value="SfsA"/>
</dbReference>
<evidence type="ECO:0000259" key="2">
    <source>
        <dbReference type="Pfam" id="PF03749"/>
    </source>
</evidence>
<dbReference type="InterPro" id="IPR040452">
    <property type="entry name" value="SfsA_C"/>
</dbReference>
<dbReference type="Pfam" id="PF03749">
    <property type="entry name" value="SfsA"/>
    <property type="match status" value="1"/>
</dbReference>
<gene>
    <name evidence="3" type="ORF">ACHAWU_005955</name>
</gene>
<feature type="domain" description="Sugar fermentation stimulation protein C-terminal" evidence="2">
    <location>
        <begin position="370"/>
        <end position="439"/>
    </location>
</feature>
<proteinExistence type="predicted"/>
<dbReference type="PANTHER" id="PTHR30545:SF3">
    <property type="entry name" value="SUGAR FERMENTATION STIMULATION PROTEIN C-TERMINAL DOMAIN-CONTAINING PROTEIN"/>
    <property type="match status" value="1"/>
</dbReference>
<evidence type="ECO:0000256" key="1">
    <source>
        <dbReference type="SAM" id="MobiDB-lite"/>
    </source>
</evidence>
<feature type="compositionally biased region" description="Polar residues" evidence="1">
    <location>
        <begin position="247"/>
        <end position="268"/>
    </location>
</feature>
<dbReference type="Proteomes" id="UP001530293">
    <property type="component" value="Unassembled WGS sequence"/>
</dbReference>
<organism evidence="3 4">
    <name type="scientific">Discostella pseudostelligera</name>
    <dbReference type="NCBI Taxonomy" id="259834"/>
    <lineage>
        <taxon>Eukaryota</taxon>
        <taxon>Sar</taxon>
        <taxon>Stramenopiles</taxon>
        <taxon>Ochrophyta</taxon>
        <taxon>Bacillariophyta</taxon>
        <taxon>Coscinodiscophyceae</taxon>
        <taxon>Thalassiosirophycidae</taxon>
        <taxon>Stephanodiscales</taxon>
        <taxon>Stephanodiscaceae</taxon>
        <taxon>Discostella</taxon>
    </lineage>
</organism>
<sequence>MRWSILAFALSPPTLTYMTRTKRNSSRRLPSQPVNEDGDDAPSLPSPSTKRRKKKLTSSSSYDSMPPLLDLGKLVRGTLVKRPSAVIRSPYVADVSLLDDSGKSTTKMKAESSSKTATTLLAHAPALDVGGMCVVGSEIYLSERGGDGKTSHSIELVRGAPLRGIGIGMLTTTSSNDDSTGRGVLVGAHPRLGELIAEEVLKLGLLREALPLKSGFELGPVNDINSSKKKESPKKKASPKKGERTGDQSLQNSITTTTNANIDNKTSPATKINLSQQVTLGDSRVDFQISLTQTRNSVDSSHRVVFEVKNVVCADFESGTEPTPSGPGDCIIVAPPSTSSSNNKKEGYQRSALFPWGRTRGQKFDGRPVVSERACKHLRNLQSLLDENVTPVVLFIVNRSDCQSVRACREKCPVFAEILEDVVRSGVKALAVRVRWTEEGQCFFDGIIPVHV</sequence>
<name>A0ABD3M8L1_9STRA</name>
<protein>
    <recommendedName>
        <fullName evidence="2">Sugar fermentation stimulation protein C-terminal domain-containing protein</fullName>
    </recommendedName>
</protein>
<evidence type="ECO:0000313" key="4">
    <source>
        <dbReference type="Proteomes" id="UP001530293"/>
    </source>
</evidence>
<feature type="region of interest" description="Disordered" evidence="1">
    <location>
        <begin position="19"/>
        <end position="62"/>
    </location>
</feature>
<dbReference type="EMBL" id="JALLBG020000186">
    <property type="protein sequence ID" value="KAL3760420.1"/>
    <property type="molecule type" value="Genomic_DNA"/>
</dbReference>
<accession>A0ABD3M8L1</accession>
<dbReference type="AlphaFoldDB" id="A0ABD3M8L1"/>
<dbReference type="Gene3D" id="3.40.1350.60">
    <property type="match status" value="1"/>
</dbReference>
<keyword evidence="4" id="KW-1185">Reference proteome</keyword>
<reference evidence="3 4" key="1">
    <citation type="submission" date="2024-10" db="EMBL/GenBank/DDBJ databases">
        <title>Updated reference genomes for cyclostephanoid diatoms.</title>
        <authorList>
            <person name="Roberts W.R."/>
            <person name="Alverson A.J."/>
        </authorList>
    </citation>
    <scope>NUCLEOTIDE SEQUENCE [LARGE SCALE GENOMIC DNA]</scope>
    <source>
        <strain evidence="3 4">AJA232-27</strain>
    </source>
</reference>